<dbReference type="KEGG" id="atq:GH723_10645"/>
<dbReference type="Proteomes" id="UP000334019">
    <property type="component" value="Chromosome"/>
</dbReference>
<keyword evidence="1" id="KW-1133">Transmembrane helix</keyword>
<evidence type="ECO:0000256" key="1">
    <source>
        <dbReference type="SAM" id="Phobius"/>
    </source>
</evidence>
<name>A0A5Q2RF92_9ACTN</name>
<organism evidence="2 3">
    <name type="scientific">Actinomarinicola tropica</name>
    <dbReference type="NCBI Taxonomy" id="2789776"/>
    <lineage>
        <taxon>Bacteria</taxon>
        <taxon>Bacillati</taxon>
        <taxon>Actinomycetota</taxon>
        <taxon>Acidimicrobiia</taxon>
        <taxon>Acidimicrobiales</taxon>
        <taxon>Iamiaceae</taxon>
        <taxon>Actinomarinicola</taxon>
    </lineage>
</organism>
<feature type="transmembrane region" description="Helical" evidence="1">
    <location>
        <begin position="98"/>
        <end position="118"/>
    </location>
</feature>
<protein>
    <submittedName>
        <fullName evidence="2">Uncharacterized protein</fullName>
    </submittedName>
</protein>
<dbReference type="RefSeq" id="WP_153759625.1">
    <property type="nucleotide sequence ID" value="NZ_CP045851.1"/>
</dbReference>
<evidence type="ECO:0000313" key="2">
    <source>
        <dbReference type="EMBL" id="QGG95518.1"/>
    </source>
</evidence>
<gene>
    <name evidence="2" type="ORF">GH723_10645</name>
</gene>
<dbReference type="EMBL" id="CP045851">
    <property type="protein sequence ID" value="QGG95518.1"/>
    <property type="molecule type" value="Genomic_DNA"/>
</dbReference>
<sequence length="131" mass="14396">METRRWTNPHQPQTLQVAVILLYISAVFQLIFPSWLYASFGARLGAAALVSLLAAAAMGAGAFGIANDRKWGYNLAVAVTGVGVFELLIQLSGDLSRIVSPSFLLLALFPVARFALLVHPMSRQHQRIWFQ</sequence>
<feature type="transmembrane region" description="Helical" evidence="1">
    <location>
        <begin position="44"/>
        <end position="66"/>
    </location>
</feature>
<feature type="transmembrane region" description="Helical" evidence="1">
    <location>
        <begin position="20"/>
        <end position="38"/>
    </location>
</feature>
<accession>A0A5Q2RF92</accession>
<reference evidence="2 3" key="1">
    <citation type="submission" date="2019-11" db="EMBL/GenBank/DDBJ databases">
        <authorList>
            <person name="He Y."/>
        </authorList>
    </citation>
    <scope>NUCLEOTIDE SEQUENCE [LARGE SCALE GENOMIC DNA]</scope>
    <source>
        <strain evidence="2 3">SCSIO 58843</strain>
    </source>
</reference>
<keyword evidence="1" id="KW-0472">Membrane</keyword>
<dbReference type="AlphaFoldDB" id="A0A5Q2RF92"/>
<keyword evidence="3" id="KW-1185">Reference proteome</keyword>
<keyword evidence="1" id="KW-0812">Transmembrane</keyword>
<evidence type="ECO:0000313" key="3">
    <source>
        <dbReference type="Proteomes" id="UP000334019"/>
    </source>
</evidence>
<feature type="transmembrane region" description="Helical" evidence="1">
    <location>
        <begin position="73"/>
        <end position="92"/>
    </location>
</feature>
<proteinExistence type="predicted"/>